<dbReference type="Gene3D" id="3.40.50.720">
    <property type="entry name" value="NAD(P)-binding Rossmann-like Domain"/>
    <property type="match status" value="1"/>
</dbReference>
<evidence type="ECO:0000256" key="1">
    <source>
        <dbReference type="ARBA" id="ARBA00001974"/>
    </source>
</evidence>
<dbReference type="GO" id="GO:0071949">
    <property type="term" value="F:FAD binding"/>
    <property type="evidence" value="ECO:0007669"/>
    <property type="project" value="InterPro"/>
</dbReference>
<dbReference type="Pfam" id="PF01266">
    <property type="entry name" value="DAO"/>
    <property type="match status" value="1"/>
</dbReference>
<dbReference type="InterPro" id="IPR006181">
    <property type="entry name" value="D-amino_acid_oxidase_CS"/>
</dbReference>
<feature type="binding site" evidence="6">
    <location>
        <position position="338"/>
    </location>
    <ligand>
        <name>D-dopa</name>
        <dbReference type="ChEBI" id="CHEBI:149689"/>
    </ligand>
</feature>
<dbReference type="GO" id="GO:0019478">
    <property type="term" value="P:D-amino acid catabolic process"/>
    <property type="evidence" value="ECO:0007669"/>
    <property type="project" value="TreeGrafter"/>
</dbReference>
<keyword evidence="3" id="KW-0285">Flavoprotein</keyword>
<organism evidence="8 9">
    <name type="scientific">Lachnellula subtilissima</name>
    <dbReference type="NCBI Taxonomy" id="602034"/>
    <lineage>
        <taxon>Eukaryota</taxon>
        <taxon>Fungi</taxon>
        <taxon>Dikarya</taxon>
        <taxon>Ascomycota</taxon>
        <taxon>Pezizomycotina</taxon>
        <taxon>Leotiomycetes</taxon>
        <taxon>Helotiales</taxon>
        <taxon>Lachnaceae</taxon>
        <taxon>Lachnellula</taxon>
    </lineage>
</organism>
<dbReference type="SUPFAM" id="SSF51971">
    <property type="entry name" value="Nucleotide-binding domain"/>
    <property type="match status" value="1"/>
</dbReference>
<dbReference type="InterPro" id="IPR006076">
    <property type="entry name" value="FAD-dep_OxRdtase"/>
</dbReference>
<dbReference type="Gene3D" id="3.30.9.10">
    <property type="entry name" value="D-Amino Acid Oxidase, subunit A, domain 2"/>
    <property type="match status" value="1"/>
</dbReference>
<feature type="binding site" evidence="6">
    <location>
        <position position="311"/>
    </location>
    <ligand>
        <name>D-dopa</name>
        <dbReference type="ChEBI" id="CHEBI:149689"/>
    </ligand>
</feature>
<evidence type="ECO:0000256" key="5">
    <source>
        <dbReference type="ARBA" id="ARBA00023002"/>
    </source>
</evidence>
<proteinExistence type="inferred from homology"/>
<dbReference type="SUPFAM" id="SSF54373">
    <property type="entry name" value="FAD-linked reductases, C-terminal domain"/>
    <property type="match status" value="1"/>
</dbReference>
<sequence length="361" mass="38627">MQKQKQKQKRIVVIGAGVSGLTTALLLSKNPRYSITVAAKHMPGDYDIEYASPWAGADYLPWTLTGISFADEYYGMNRTSEPGTDAAEWDRSPACKTYTRTKDVDSPTPKFAKDPWWKDMLPDYKEIPTSHLPPGISTGHSFTSLTINTAIYLPYLVSLLLASSVILKRAVFTHITDAAFAHHTTSPSPSNQADMLLNCTGLSSLTLPGVSDPHLYPIRGQTVLVRNASHGNFSLSGTDESDEGAYIMARAAGGGTVLGGCTQVGSWAGEVDVEMAGRIMGRAVGLCPELVGGKEDGVKGLDVIRHGVGLRPARKGGVRIESEVVDGVQVVHNYGHAGAGYQCSFGCAEVAVKLVDEALWD</sequence>
<dbReference type="PIRSF" id="PIRSF000189">
    <property type="entry name" value="D-aa_oxidase"/>
    <property type="match status" value="1"/>
</dbReference>
<name>A0A8H8RJG5_9HELO</name>
<dbReference type="PROSITE" id="PS00677">
    <property type="entry name" value="DAO"/>
    <property type="match status" value="1"/>
</dbReference>
<dbReference type="Proteomes" id="UP000462212">
    <property type="component" value="Unassembled WGS sequence"/>
</dbReference>
<accession>A0A8H8RJG5</accession>
<dbReference type="EMBL" id="QGMJ01000409">
    <property type="protein sequence ID" value="TVY36662.1"/>
    <property type="molecule type" value="Genomic_DNA"/>
</dbReference>
<dbReference type="PANTHER" id="PTHR11530:SF16">
    <property type="entry name" value="D-AMINO ACID OXIDASE (AFU_ORTHOLOGUE AFUA_5G11290)"/>
    <property type="match status" value="1"/>
</dbReference>
<dbReference type="InterPro" id="IPR023209">
    <property type="entry name" value="DAO"/>
</dbReference>
<comment type="caution">
    <text evidence="8">The sequence shown here is derived from an EMBL/GenBank/DDBJ whole genome shotgun (WGS) entry which is preliminary data.</text>
</comment>
<evidence type="ECO:0000259" key="7">
    <source>
        <dbReference type="Pfam" id="PF01266"/>
    </source>
</evidence>
<keyword evidence="4 6" id="KW-0274">FAD</keyword>
<dbReference type="GO" id="GO:0005737">
    <property type="term" value="C:cytoplasm"/>
    <property type="evidence" value="ECO:0007669"/>
    <property type="project" value="TreeGrafter"/>
</dbReference>
<evidence type="ECO:0000313" key="9">
    <source>
        <dbReference type="Proteomes" id="UP000462212"/>
    </source>
</evidence>
<dbReference type="GO" id="GO:0003884">
    <property type="term" value="F:D-amino-acid oxidase activity"/>
    <property type="evidence" value="ECO:0007669"/>
    <property type="project" value="InterPro"/>
</dbReference>
<dbReference type="OrthoDB" id="409956at2759"/>
<protein>
    <submittedName>
        <fullName evidence="8">D-amino-acid oxidase</fullName>
    </submittedName>
</protein>
<evidence type="ECO:0000256" key="6">
    <source>
        <dbReference type="PIRSR" id="PIRSR000189-1"/>
    </source>
</evidence>
<evidence type="ECO:0000313" key="8">
    <source>
        <dbReference type="EMBL" id="TVY36662.1"/>
    </source>
</evidence>
<evidence type="ECO:0000256" key="4">
    <source>
        <dbReference type="ARBA" id="ARBA00022827"/>
    </source>
</evidence>
<feature type="domain" description="FAD dependent oxidoreductase" evidence="7">
    <location>
        <begin position="10"/>
        <end position="353"/>
    </location>
</feature>
<gene>
    <name evidence="8" type="primary">OXDA_0</name>
    <name evidence="8" type="ORF">LSUB1_G006887</name>
</gene>
<comment type="similarity">
    <text evidence="2">Belongs to the DAMOX/DASOX family.</text>
</comment>
<comment type="cofactor">
    <cofactor evidence="1 6">
        <name>FAD</name>
        <dbReference type="ChEBI" id="CHEBI:57692"/>
    </cofactor>
</comment>
<evidence type="ECO:0000256" key="3">
    <source>
        <dbReference type="ARBA" id="ARBA00022630"/>
    </source>
</evidence>
<reference evidence="8 9" key="1">
    <citation type="submission" date="2018-05" db="EMBL/GenBank/DDBJ databases">
        <title>Genome sequencing and assembly of the regulated plant pathogen Lachnellula willkommii and related sister species for the development of diagnostic species identification markers.</title>
        <authorList>
            <person name="Giroux E."/>
            <person name="Bilodeau G."/>
        </authorList>
    </citation>
    <scope>NUCLEOTIDE SEQUENCE [LARGE SCALE GENOMIC DNA]</scope>
    <source>
        <strain evidence="8 9">CBS 197.66</strain>
    </source>
</reference>
<dbReference type="AlphaFoldDB" id="A0A8H8RJG5"/>
<keyword evidence="9" id="KW-1185">Reference proteome</keyword>
<evidence type="ECO:0000256" key="2">
    <source>
        <dbReference type="ARBA" id="ARBA00006730"/>
    </source>
</evidence>
<feature type="binding site" evidence="6">
    <location>
        <position position="200"/>
    </location>
    <ligand>
        <name>FAD</name>
        <dbReference type="ChEBI" id="CHEBI:57692"/>
    </ligand>
</feature>
<dbReference type="PANTHER" id="PTHR11530">
    <property type="entry name" value="D-AMINO ACID OXIDASE"/>
    <property type="match status" value="1"/>
</dbReference>
<keyword evidence="5" id="KW-0560">Oxidoreductase</keyword>